<dbReference type="InterPro" id="IPR036509">
    <property type="entry name" value="Met_Sox_Rdtase_MsrA_sf"/>
</dbReference>
<comment type="catalytic activity">
    <reaction evidence="3 4">
        <text>[thioredoxin]-disulfide + L-methionine + H2O = L-methionine (S)-S-oxide + [thioredoxin]-dithiol</text>
        <dbReference type="Rhea" id="RHEA:19993"/>
        <dbReference type="Rhea" id="RHEA-COMP:10698"/>
        <dbReference type="Rhea" id="RHEA-COMP:10700"/>
        <dbReference type="ChEBI" id="CHEBI:15377"/>
        <dbReference type="ChEBI" id="CHEBI:29950"/>
        <dbReference type="ChEBI" id="CHEBI:50058"/>
        <dbReference type="ChEBI" id="CHEBI:57844"/>
        <dbReference type="ChEBI" id="CHEBI:58772"/>
        <dbReference type="EC" id="1.8.4.11"/>
    </reaction>
</comment>
<evidence type="ECO:0000313" key="7">
    <source>
        <dbReference type="Proteomes" id="UP000594800"/>
    </source>
</evidence>
<feature type="domain" description="Peptide methionine sulphoxide reductase MsrA" evidence="5">
    <location>
        <begin position="24"/>
        <end position="172"/>
    </location>
</feature>
<dbReference type="EC" id="1.8.4.11" evidence="4"/>
<dbReference type="PANTHER" id="PTHR43774">
    <property type="entry name" value="PEPTIDE METHIONINE SULFOXIDE REDUCTASE"/>
    <property type="match status" value="1"/>
</dbReference>
<comment type="function">
    <text evidence="4">Has an important function as a repair enzyme for proteins that have been inactivated by oxidation. Catalyzes the reversible oxidation-reduction of methionine sulfoxide in proteins to methionine.</text>
</comment>
<evidence type="ECO:0000313" key="6">
    <source>
        <dbReference type="EMBL" id="QPH54061.1"/>
    </source>
</evidence>
<dbReference type="NCBIfam" id="TIGR00401">
    <property type="entry name" value="msrA"/>
    <property type="match status" value="1"/>
</dbReference>
<accession>A0A7S9LRP8</accession>
<organism evidence="6 7">
    <name type="scientific">Pontivivens ytuae</name>
    <dbReference type="NCBI Taxonomy" id="2789856"/>
    <lineage>
        <taxon>Bacteria</taxon>
        <taxon>Pseudomonadati</taxon>
        <taxon>Pseudomonadota</taxon>
        <taxon>Alphaproteobacteria</taxon>
        <taxon>Rhodobacterales</taxon>
        <taxon>Paracoccaceae</taxon>
        <taxon>Pontivivens</taxon>
    </lineage>
</organism>
<evidence type="ECO:0000256" key="1">
    <source>
        <dbReference type="ARBA" id="ARBA00023002"/>
    </source>
</evidence>
<dbReference type="KEGG" id="poz:I0K15_20195"/>
<dbReference type="EMBL" id="CP064942">
    <property type="protein sequence ID" value="QPH54061.1"/>
    <property type="molecule type" value="Genomic_DNA"/>
</dbReference>
<comment type="similarity">
    <text evidence="4">Belongs to the MsrA Met sulfoxide reductase family.</text>
</comment>
<proteinExistence type="inferred from homology"/>
<dbReference type="PANTHER" id="PTHR43774:SF1">
    <property type="entry name" value="PEPTIDE METHIONINE SULFOXIDE REDUCTASE MSRA 2"/>
    <property type="match status" value="1"/>
</dbReference>
<keyword evidence="1 4" id="KW-0560">Oxidoreductase</keyword>
<dbReference type="Pfam" id="PF01625">
    <property type="entry name" value="PMSR"/>
    <property type="match status" value="1"/>
</dbReference>
<keyword evidence="7" id="KW-1185">Reference proteome</keyword>
<dbReference type="AlphaFoldDB" id="A0A7S9LRP8"/>
<evidence type="ECO:0000259" key="5">
    <source>
        <dbReference type="Pfam" id="PF01625"/>
    </source>
</evidence>
<dbReference type="Proteomes" id="UP000594800">
    <property type="component" value="Chromosome"/>
</dbReference>
<dbReference type="SUPFAM" id="SSF55068">
    <property type="entry name" value="Peptide methionine sulfoxide reductase"/>
    <property type="match status" value="1"/>
</dbReference>
<dbReference type="GO" id="GO:0008113">
    <property type="term" value="F:peptide-methionine (S)-S-oxide reductase activity"/>
    <property type="evidence" value="ECO:0007669"/>
    <property type="project" value="UniProtKB-UniRule"/>
</dbReference>
<dbReference type="Gene3D" id="3.30.1060.10">
    <property type="entry name" value="Peptide methionine sulphoxide reductase MsrA"/>
    <property type="match status" value="1"/>
</dbReference>
<evidence type="ECO:0000256" key="3">
    <source>
        <dbReference type="ARBA" id="ARBA00048782"/>
    </source>
</evidence>
<comment type="catalytic activity">
    <reaction evidence="2 4">
        <text>L-methionyl-[protein] + [thioredoxin]-disulfide + H2O = L-methionyl-(S)-S-oxide-[protein] + [thioredoxin]-dithiol</text>
        <dbReference type="Rhea" id="RHEA:14217"/>
        <dbReference type="Rhea" id="RHEA-COMP:10698"/>
        <dbReference type="Rhea" id="RHEA-COMP:10700"/>
        <dbReference type="Rhea" id="RHEA-COMP:12313"/>
        <dbReference type="Rhea" id="RHEA-COMP:12315"/>
        <dbReference type="ChEBI" id="CHEBI:15377"/>
        <dbReference type="ChEBI" id="CHEBI:16044"/>
        <dbReference type="ChEBI" id="CHEBI:29950"/>
        <dbReference type="ChEBI" id="CHEBI:44120"/>
        <dbReference type="ChEBI" id="CHEBI:50058"/>
        <dbReference type="EC" id="1.8.4.11"/>
    </reaction>
</comment>
<name>A0A7S9LRP8_9RHOB</name>
<dbReference type="RefSeq" id="WP_196103270.1">
    <property type="nucleotide sequence ID" value="NZ_CP064942.1"/>
</dbReference>
<evidence type="ECO:0000256" key="2">
    <source>
        <dbReference type="ARBA" id="ARBA00047806"/>
    </source>
</evidence>
<protein>
    <recommendedName>
        <fullName evidence="4">Peptide methionine sulfoxide reductase MsrA</fullName>
        <shortName evidence="4">Protein-methionine-S-oxide reductase</shortName>
        <ecNumber evidence="4">1.8.4.11</ecNumber>
    </recommendedName>
    <alternativeName>
        <fullName evidence="4">Peptide-methionine (S)-S-oxide reductase</fullName>
        <shortName evidence="4">Peptide Met(O) reductase</shortName>
    </alternativeName>
</protein>
<gene>
    <name evidence="4 6" type="primary">msrA</name>
    <name evidence="6" type="ORF">I0K15_20195</name>
</gene>
<feature type="active site" evidence="4">
    <location>
        <position position="30"/>
    </location>
</feature>
<dbReference type="InterPro" id="IPR002569">
    <property type="entry name" value="Met_Sox_Rdtase_MsrA_dom"/>
</dbReference>
<reference evidence="6 7" key="1">
    <citation type="submission" date="2020-11" db="EMBL/GenBank/DDBJ databases">
        <title>Description of Pontivivens ytuae sp. nov. isolated from deep sea sediment of Mariana Trench.</title>
        <authorList>
            <person name="Wang Z."/>
            <person name="Sun Q.-L."/>
            <person name="Xu X.-D."/>
            <person name="Tang Y.-Z."/>
            <person name="Zhang J."/>
        </authorList>
    </citation>
    <scope>NUCLEOTIDE SEQUENCE [LARGE SCALE GENOMIC DNA]</scope>
    <source>
        <strain evidence="6 7">MT2928</strain>
    </source>
</reference>
<sequence length="194" mass="21395">MKWMMGLALAFGGTPAMSEEPARAVFAGGCFWCVEADFDKLDGVLETTSGFAGGTTEAPSYAEVVGGGTGHREVVEIVYDPEVVSFDTLAEHLFRTTDPLDGGGQFCDRGFAYTTAIYAQTPEQFQVATEIKARVEGLLEAEVETEIVEGGTFWPAEAYHQDYYLENPLRYNFYRLSCGRDRQVDRVWADVPLS</sequence>
<dbReference type="HAMAP" id="MF_01401">
    <property type="entry name" value="MsrA"/>
    <property type="match status" value="1"/>
</dbReference>
<evidence type="ECO:0000256" key="4">
    <source>
        <dbReference type="HAMAP-Rule" id="MF_01401"/>
    </source>
</evidence>